<comment type="subcellular location">
    <subcellularLocation>
        <location evidence="1">Secreted</location>
    </subcellularLocation>
</comment>
<dbReference type="GO" id="GO:0005576">
    <property type="term" value="C:extracellular region"/>
    <property type="evidence" value="ECO:0007669"/>
    <property type="project" value="InterPro"/>
</dbReference>
<name>G1QB82_MYOLU</name>
<feature type="domain" description="Beta-defensin-like" evidence="7">
    <location>
        <begin position="34"/>
        <end position="65"/>
    </location>
</feature>
<evidence type="ECO:0000256" key="4">
    <source>
        <dbReference type="ARBA" id="ARBA00022940"/>
    </source>
</evidence>
<proteinExistence type="predicted"/>
<evidence type="ECO:0000256" key="3">
    <source>
        <dbReference type="ARBA" id="ARBA00022529"/>
    </source>
</evidence>
<keyword evidence="9" id="KW-1185">Reference proteome</keyword>
<dbReference type="Ensembl" id="ENSMLUT00000023737.1">
    <property type="protein sequence ID" value="ENSMLUP00000020965.1"/>
    <property type="gene ID" value="ENSMLUG00000026553.1"/>
</dbReference>
<evidence type="ECO:0000256" key="1">
    <source>
        <dbReference type="ARBA" id="ARBA00004613"/>
    </source>
</evidence>
<keyword evidence="6" id="KW-0732">Signal</keyword>
<organism evidence="8 9">
    <name type="scientific">Myotis lucifugus</name>
    <name type="common">Little brown bat</name>
    <dbReference type="NCBI Taxonomy" id="59463"/>
    <lineage>
        <taxon>Eukaryota</taxon>
        <taxon>Metazoa</taxon>
        <taxon>Chordata</taxon>
        <taxon>Craniata</taxon>
        <taxon>Vertebrata</taxon>
        <taxon>Euteleostomi</taxon>
        <taxon>Mammalia</taxon>
        <taxon>Eutheria</taxon>
        <taxon>Laurasiatheria</taxon>
        <taxon>Chiroptera</taxon>
        <taxon>Yangochiroptera</taxon>
        <taxon>Vespertilionidae</taxon>
        <taxon>Myotis</taxon>
    </lineage>
</organism>
<evidence type="ECO:0000256" key="2">
    <source>
        <dbReference type="ARBA" id="ARBA00022525"/>
    </source>
</evidence>
<dbReference type="Pfam" id="PF00711">
    <property type="entry name" value="Defensin_beta"/>
    <property type="match status" value="1"/>
</dbReference>
<dbReference type="InParanoid" id="G1QB82"/>
<evidence type="ECO:0000256" key="6">
    <source>
        <dbReference type="SAM" id="SignalP"/>
    </source>
</evidence>
<accession>G1QB82</accession>
<reference evidence="8 9" key="1">
    <citation type="journal article" date="2011" name="Nature">
        <title>A high-resolution map of human evolutionary constraint using 29 mammals.</title>
        <authorList>
            <person name="Lindblad-Toh K."/>
            <person name="Garber M."/>
            <person name="Zuk O."/>
            <person name="Lin M.F."/>
            <person name="Parker B.J."/>
            <person name="Washietl S."/>
            <person name="Kheradpour P."/>
            <person name="Ernst J."/>
            <person name="Jordan G."/>
            <person name="Mauceli E."/>
            <person name="Ward L.D."/>
            <person name="Lowe C.B."/>
            <person name="Holloway A.K."/>
            <person name="Clamp M."/>
            <person name="Gnerre S."/>
            <person name="Alfoldi J."/>
            <person name="Beal K."/>
            <person name="Chang J."/>
            <person name="Clawson H."/>
            <person name="Cuff J."/>
            <person name="Di Palma F."/>
            <person name="Fitzgerald S."/>
            <person name="Flicek P."/>
            <person name="Guttman M."/>
            <person name="Hubisz M.J."/>
            <person name="Jaffe D.B."/>
            <person name="Jungreis I."/>
            <person name="Kent W.J."/>
            <person name="Kostka D."/>
            <person name="Lara M."/>
            <person name="Martins A.L."/>
            <person name="Massingham T."/>
            <person name="Moltke I."/>
            <person name="Raney B.J."/>
            <person name="Rasmussen M.D."/>
            <person name="Robinson J."/>
            <person name="Stark A."/>
            <person name="Vilella A.J."/>
            <person name="Wen J."/>
            <person name="Xie X."/>
            <person name="Zody M.C."/>
            <person name="Baldwin J."/>
            <person name="Bloom T."/>
            <person name="Chin C.W."/>
            <person name="Heiman D."/>
            <person name="Nicol R."/>
            <person name="Nusbaum C."/>
            <person name="Young S."/>
            <person name="Wilkinson J."/>
            <person name="Worley K.C."/>
            <person name="Kovar C.L."/>
            <person name="Muzny D.M."/>
            <person name="Gibbs R.A."/>
            <person name="Cree A."/>
            <person name="Dihn H.H."/>
            <person name="Fowler G."/>
            <person name="Jhangiani S."/>
            <person name="Joshi V."/>
            <person name="Lee S."/>
            <person name="Lewis L.R."/>
            <person name="Nazareth L.V."/>
            <person name="Okwuonu G."/>
            <person name="Santibanez J."/>
            <person name="Warren W.C."/>
            <person name="Mardis E.R."/>
            <person name="Weinstock G.M."/>
            <person name="Wilson R.K."/>
            <person name="Delehaunty K."/>
            <person name="Dooling D."/>
            <person name="Fronik C."/>
            <person name="Fulton L."/>
            <person name="Fulton B."/>
            <person name="Graves T."/>
            <person name="Minx P."/>
            <person name="Sodergren E."/>
            <person name="Birney E."/>
            <person name="Margulies E.H."/>
            <person name="Herrero J."/>
            <person name="Green E.D."/>
            <person name="Haussler D."/>
            <person name="Siepel A."/>
            <person name="Goldman N."/>
            <person name="Pollard K.S."/>
            <person name="Pedersen J.S."/>
            <person name="Lander E.S."/>
            <person name="Kellis M."/>
        </authorList>
    </citation>
    <scope>NUCLEOTIDE SEQUENCE [LARGE SCALE GENOMIC DNA]</scope>
</reference>
<sequence length="66" mass="7133">MRLLHILLLPLCLLFTQVGPGAGLLANLIPRSPKCSHQGGICYLYACPAGTKEIAMCYRANARCCI</sequence>
<feature type="chain" id="PRO_5003418234" description="Beta-defensin-like domain-containing protein" evidence="6">
    <location>
        <begin position="24"/>
        <end position="66"/>
    </location>
</feature>
<evidence type="ECO:0000313" key="9">
    <source>
        <dbReference type="Proteomes" id="UP000001074"/>
    </source>
</evidence>
<evidence type="ECO:0000313" key="8">
    <source>
        <dbReference type="Ensembl" id="ENSMLUP00000020965.1"/>
    </source>
</evidence>
<dbReference type="Proteomes" id="UP000001074">
    <property type="component" value="Unassembled WGS sequence"/>
</dbReference>
<dbReference type="AlphaFoldDB" id="G1QB82"/>
<reference evidence="8" key="2">
    <citation type="submission" date="2025-08" db="UniProtKB">
        <authorList>
            <consortium name="Ensembl"/>
        </authorList>
    </citation>
    <scope>IDENTIFICATION</scope>
</reference>
<keyword evidence="5" id="KW-0044">Antibiotic</keyword>
<evidence type="ECO:0000259" key="7">
    <source>
        <dbReference type="Pfam" id="PF00711"/>
    </source>
</evidence>
<dbReference type="GeneTree" id="ENSGT00960000188665"/>
<protein>
    <recommendedName>
        <fullName evidence="7">Beta-defensin-like domain-containing protein</fullName>
    </recommendedName>
</protein>
<dbReference type="Gene3D" id="3.10.360.10">
    <property type="entry name" value="Antimicrobial Peptide, Beta-defensin 2, Chain A"/>
    <property type="match status" value="1"/>
</dbReference>
<dbReference type="GO" id="GO:0042742">
    <property type="term" value="P:defense response to bacterium"/>
    <property type="evidence" value="ECO:0007669"/>
    <property type="project" value="UniProtKB-KW"/>
</dbReference>
<evidence type="ECO:0000256" key="5">
    <source>
        <dbReference type="ARBA" id="ARBA00023022"/>
    </source>
</evidence>
<reference evidence="8" key="3">
    <citation type="submission" date="2025-09" db="UniProtKB">
        <authorList>
            <consortium name="Ensembl"/>
        </authorList>
    </citation>
    <scope>IDENTIFICATION</scope>
</reference>
<keyword evidence="4" id="KW-0211">Defensin</keyword>
<dbReference type="HOGENOM" id="CLU_189296_1_0_1"/>
<dbReference type="EMBL" id="AAPE02052872">
    <property type="status" value="NOT_ANNOTATED_CDS"/>
    <property type="molecule type" value="Genomic_DNA"/>
</dbReference>
<dbReference type="SUPFAM" id="SSF57392">
    <property type="entry name" value="Defensin-like"/>
    <property type="match status" value="1"/>
</dbReference>
<dbReference type="InterPro" id="IPR001855">
    <property type="entry name" value="Defensin_beta-like"/>
</dbReference>
<feature type="signal peptide" evidence="6">
    <location>
        <begin position="1"/>
        <end position="23"/>
    </location>
</feature>
<keyword evidence="3" id="KW-0929">Antimicrobial</keyword>
<keyword evidence="2" id="KW-0964">Secreted</keyword>